<organism evidence="5 6">
    <name type="scientific">Aromatoleum bremense</name>
    <dbReference type="NCBI Taxonomy" id="76115"/>
    <lineage>
        <taxon>Bacteria</taxon>
        <taxon>Pseudomonadati</taxon>
        <taxon>Pseudomonadota</taxon>
        <taxon>Betaproteobacteria</taxon>
        <taxon>Rhodocyclales</taxon>
        <taxon>Rhodocyclaceae</taxon>
        <taxon>Aromatoleum</taxon>
    </lineage>
</organism>
<dbReference type="Pfam" id="PF13419">
    <property type="entry name" value="HAD_2"/>
    <property type="match status" value="1"/>
</dbReference>
<dbReference type="SUPFAM" id="SSF56784">
    <property type="entry name" value="HAD-like"/>
    <property type="match status" value="1"/>
</dbReference>
<dbReference type="InterPro" id="IPR041492">
    <property type="entry name" value="HAD_2"/>
</dbReference>
<sequence length="237" mass="27438">MPIYPNHDRLVIFDADGTTIDAFHAVEQSFQRHGMALGHLDRFQKRRKLFKYLGGLREFPNNLRRQFGKQNRTRLLSTLTEFYRHEACLYPGIDSLLHTLLATPNVRVGVVTRNVTFEPQETLTCLFRRHGIDTREFDFLICLPLREDKTLHFRRTRERYAINPARAYACGDEYSDYRAAIGAAMCPFVVAYGAEDRQRLKNVFSIPEECIMSSPEEFCSRLLHTLDLPIPGIPENG</sequence>
<evidence type="ECO:0000256" key="4">
    <source>
        <dbReference type="ARBA" id="ARBA00013078"/>
    </source>
</evidence>
<dbReference type="InterPro" id="IPR023198">
    <property type="entry name" value="PGP-like_dom2"/>
</dbReference>
<dbReference type="Proteomes" id="UP000633943">
    <property type="component" value="Unassembled WGS sequence"/>
</dbReference>
<protein>
    <recommendedName>
        <fullName evidence="4">phosphoglycolate phosphatase</fullName>
        <ecNumber evidence="4">3.1.3.18</ecNumber>
    </recommendedName>
</protein>
<evidence type="ECO:0000313" key="6">
    <source>
        <dbReference type="Proteomes" id="UP000633943"/>
    </source>
</evidence>
<comment type="similarity">
    <text evidence="3">Belongs to the HAD-like hydrolase superfamily. CbbY/CbbZ/Gph/YieH family.</text>
</comment>
<comment type="catalytic activity">
    <reaction evidence="1">
        <text>2-phosphoglycolate + H2O = glycolate + phosphate</text>
        <dbReference type="Rhea" id="RHEA:14369"/>
        <dbReference type="ChEBI" id="CHEBI:15377"/>
        <dbReference type="ChEBI" id="CHEBI:29805"/>
        <dbReference type="ChEBI" id="CHEBI:43474"/>
        <dbReference type="ChEBI" id="CHEBI:58033"/>
        <dbReference type="EC" id="3.1.3.18"/>
    </reaction>
</comment>
<comment type="pathway">
    <text evidence="2">Organic acid metabolism; glycolate biosynthesis; glycolate from 2-phosphoglycolate: step 1/1.</text>
</comment>
<accession>A0ABX1P0D2</accession>
<keyword evidence="6" id="KW-1185">Reference proteome</keyword>
<dbReference type="PANTHER" id="PTHR43434:SF1">
    <property type="entry name" value="PHOSPHOGLYCOLATE PHOSPHATASE"/>
    <property type="match status" value="1"/>
</dbReference>
<evidence type="ECO:0000313" key="5">
    <source>
        <dbReference type="EMBL" id="NMG17266.1"/>
    </source>
</evidence>
<dbReference type="Gene3D" id="3.40.50.1000">
    <property type="entry name" value="HAD superfamily/HAD-like"/>
    <property type="match status" value="1"/>
</dbReference>
<comment type="caution">
    <text evidence="5">The sequence shown here is derived from an EMBL/GenBank/DDBJ whole genome shotgun (WGS) entry which is preliminary data.</text>
</comment>
<reference evidence="5 6" key="1">
    <citation type="submission" date="2019-12" db="EMBL/GenBank/DDBJ databases">
        <title>Comparative genomics gives insights into the taxonomy of the Azoarcus-Aromatoleum group and reveals separate origins of nif in the plant-associated Azoarcus and non-plant-associated Aromatoleum sub-groups.</title>
        <authorList>
            <person name="Lafos M."/>
            <person name="Maluk M."/>
            <person name="Batista M."/>
            <person name="Junghare M."/>
            <person name="Carmona M."/>
            <person name="Faoro H."/>
            <person name="Cruz L.M."/>
            <person name="Battistoni F."/>
            <person name="De Souza E."/>
            <person name="Pedrosa F."/>
            <person name="Chen W.-M."/>
            <person name="Poole P.S."/>
            <person name="Dixon R.A."/>
            <person name="James E.K."/>
        </authorList>
    </citation>
    <scope>NUCLEOTIDE SEQUENCE [LARGE SCALE GENOMIC DNA]</scope>
    <source>
        <strain evidence="5 6">PbN1</strain>
    </source>
</reference>
<evidence type="ECO:0000256" key="3">
    <source>
        <dbReference type="ARBA" id="ARBA00006171"/>
    </source>
</evidence>
<evidence type="ECO:0000256" key="1">
    <source>
        <dbReference type="ARBA" id="ARBA00000830"/>
    </source>
</evidence>
<evidence type="ECO:0000256" key="2">
    <source>
        <dbReference type="ARBA" id="ARBA00004818"/>
    </source>
</evidence>
<gene>
    <name evidence="5" type="ORF">GPA24_17335</name>
</gene>
<dbReference type="InterPro" id="IPR050155">
    <property type="entry name" value="HAD-like_hydrolase_sf"/>
</dbReference>
<dbReference type="EMBL" id="WTVP01000067">
    <property type="protein sequence ID" value="NMG17266.1"/>
    <property type="molecule type" value="Genomic_DNA"/>
</dbReference>
<dbReference type="PANTHER" id="PTHR43434">
    <property type="entry name" value="PHOSPHOGLYCOLATE PHOSPHATASE"/>
    <property type="match status" value="1"/>
</dbReference>
<dbReference type="EC" id="3.1.3.18" evidence="4"/>
<dbReference type="InterPro" id="IPR036412">
    <property type="entry name" value="HAD-like_sf"/>
</dbReference>
<dbReference type="InterPro" id="IPR023214">
    <property type="entry name" value="HAD_sf"/>
</dbReference>
<proteinExistence type="inferred from homology"/>
<dbReference type="Gene3D" id="1.10.150.240">
    <property type="entry name" value="Putative phosphatase, domain 2"/>
    <property type="match status" value="1"/>
</dbReference>
<name>A0ABX1P0D2_9RHOO</name>